<reference evidence="4 5" key="1">
    <citation type="submission" date="2017-01" db="EMBL/GenBank/DDBJ databases">
        <title>Genome sequencing of Rhodoferax fermentans JCM 7819.</title>
        <authorList>
            <person name="Kim Y.J."/>
            <person name="Farh M.E.-A."/>
            <person name="Yang D.-C."/>
        </authorList>
    </citation>
    <scope>NUCLEOTIDE SEQUENCE [LARGE SCALE GENOMIC DNA]</scope>
    <source>
        <strain evidence="4 5">JCM 7819</strain>
    </source>
</reference>
<gene>
    <name evidence="4" type="ORF">RF819_16820</name>
</gene>
<feature type="transmembrane region" description="Helical" evidence="2">
    <location>
        <begin position="346"/>
        <end position="368"/>
    </location>
</feature>
<keyword evidence="2" id="KW-0812">Transmembrane</keyword>
<evidence type="ECO:0000313" key="4">
    <source>
        <dbReference type="EMBL" id="OOV08161.1"/>
    </source>
</evidence>
<feature type="transmembrane region" description="Helical" evidence="2">
    <location>
        <begin position="128"/>
        <end position="146"/>
    </location>
</feature>
<dbReference type="Proteomes" id="UP000190750">
    <property type="component" value="Unassembled WGS sequence"/>
</dbReference>
<protein>
    <recommendedName>
        <fullName evidence="3">Protein-glutamine gamma-glutamyltransferase-like C-terminal domain-containing protein</fullName>
    </recommendedName>
</protein>
<dbReference type="RefSeq" id="WP_078366030.1">
    <property type="nucleotide sequence ID" value="NZ_MTJN01000002.1"/>
</dbReference>
<dbReference type="InterPro" id="IPR025403">
    <property type="entry name" value="TgpA-like_C"/>
</dbReference>
<keyword evidence="5" id="KW-1185">Reference proteome</keyword>
<feature type="domain" description="Protein-glutamine gamma-glutamyltransferase-like C-terminal" evidence="3">
    <location>
        <begin position="371"/>
        <end position="437"/>
    </location>
</feature>
<sequence length="453" mass="49212">MSRLPTRGRVVLPEAEPRLNSRTVVALTGLSYLFVGLGFSYLDRRYGHFALEGTLWLIWALLGFGAGTLNALRSPQAGRGLWLLMGAVGGVLALFPGFLMFNLLRWTGLTLMIVMGARAVLMRTRRDFYLTLMVIFVVSFLVGTHGNADWTLWFYLGPAWVLGGLALAWEHAAGVKLSRWVKGGMTLVFMAVALLLTVGLFFFAPRPTVLGFGFLPPGTDTPGRFTQPAGPGDGLSTLGQGGSGGQGPGQGGVSGGALGDTGSPWDVLLQDMRRALSDGFIPDWQRGLMQKLLDAAQSLRDGLSGSFTMQAEMVPLFSINLWHLLAWVLAALLITYLLWRWRWRVGLVATLGCAWLLAHLYPLASMWLSARALRWCLQAHGHPRQPGQSVREHWLTAPGLAPLARRWLGAAADNYGEVRFGGLPATPQRALALRETVQGVCDILTGAAPELAR</sequence>
<feature type="compositionally biased region" description="Gly residues" evidence="1">
    <location>
        <begin position="239"/>
        <end position="256"/>
    </location>
</feature>
<feature type="transmembrane region" description="Helical" evidence="2">
    <location>
        <begin position="54"/>
        <end position="72"/>
    </location>
</feature>
<feature type="transmembrane region" description="Helical" evidence="2">
    <location>
        <begin position="81"/>
        <end position="98"/>
    </location>
</feature>
<feature type="transmembrane region" description="Helical" evidence="2">
    <location>
        <begin position="184"/>
        <end position="204"/>
    </location>
</feature>
<proteinExistence type="predicted"/>
<dbReference type="EMBL" id="MTJN01000002">
    <property type="protein sequence ID" value="OOV08161.1"/>
    <property type="molecule type" value="Genomic_DNA"/>
</dbReference>
<organism evidence="4 5">
    <name type="scientific">Rhodoferax fermentans</name>
    <dbReference type="NCBI Taxonomy" id="28066"/>
    <lineage>
        <taxon>Bacteria</taxon>
        <taxon>Pseudomonadati</taxon>
        <taxon>Pseudomonadota</taxon>
        <taxon>Betaproteobacteria</taxon>
        <taxon>Burkholderiales</taxon>
        <taxon>Comamonadaceae</taxon>
        <taxon>Rhodoferax</taxon>
    </lineage>
</organism>
<accession>A0A1T1AVQ1</accession>
<feature type="transmembrane region" description="Helical" evidence="2">
    <location>
        <begin position="21"/>
        <end position="42"/>
    </location>
</feature>
<keyword evidence="2" id="KW-0472">Membrane</keyword>
<feature type="region of interest" description="Disordered" evidence="1">
    <location>
        <begin position="221"/>
        <end position="256"/>
    </location>
</feature>
<dbReference type="STRING" id="28066.RF819_16820"/>
<keyword evidence="2" id="KW-1133">Transmembrane helix</keyword>
<evidence type="ECO:0000313" key="5">
    <source>
        <dbReference type="Proteomes" id="UP000190750"/>
    </source>
</evidence>
<evidence type="ECO:0000259" key="3">
    <source>
        <dbReference type="Pfam" id="PF13559"/>
    </source>
</evidence>
<evidence type="ECO:0000256" key="1">
    <source>
        <dbReference type="SAM" id="MobiDB-lite"/>
    </source>
</evidence>
<dbReference type="AlphaFoldDB" id="A0A1T1AVQ1"/>
<comment type="caution">
    <text evidence="4">The sequence shown here is derived from an EMBL/GenBank/DDBJ whole genome shotgun (WGS) entry which is preliminary data.</text>
</comment>
<feature type="transmembrane region" description="Helical" evidence="2">
    <location>
        <begin position="321"/>
        <end position="339"/>
    </location>
</feature>
<name>A0A1T1AVQ1_RHOFE</name>
<dbReference type="Pfam" id="PF13559">
    <property type="entry name" value="DUF4129"/>
    <property type="match status" value="1"/>
</dbReference>
<dbReference type="OrthoDB" id="8821432at2"/>
<feature type="transmembrane region" description="Helical" evidence="2">
    <location>
        <begin position="152"/>
        <end position="172"/>
    </location>
</feature>
<evidence type="ECO:0000256" key="2">
    <source>
        <dbReference type="SAM" id="Phobius"/>
    </source>
</evidence>